<organism evidence="1 2">
    <name type="scientific">Leishmania shawi</name>
    <dbReference type="NCBI Taxonomy" id="5680"/>
    <lineage>
        <taxon>Eukaryota</taxon>
        <taxon>Discoba</taxon>
        <taxon>Euglenozoa</taxon>
        <taxon>Kinetoplastea</taxon>
        <taxon>Metakinetoplastina</taxon>
        <taxon>Trypanosomatida</taxon>
        <taxon>Trypanosomatidae</taxon>
        <taxon>Leishmaniinae</taxon>
        <taxon>Leishmania</taxon>
        <taxon>Leishmania guyanensis species complex</taxon>
    </lineage>
</organism>
<protein>
    <submittedName>
        <fullName evidence="1">Uncharacterized protein</fullName>
    </submittedName>
</protein>
<keyword evidence="2" id="KW-1185">Reference proteome</keyword>
<dbReference type="Proteomes" id="UP001443563">
    <property type="component" value="Unassembled WGS sequence"/>
</dbReference>
<comment type="caution">
    <text evidence="1">The sequence shown here is derived from an EMBL/GenBank/DDBJ whole genome shotgun (WGS) entry which is preliminary data.</text>
</comment>
<sequence length="161" mass="17710">MGGFVVRVNPNGTLGVLLENNRVDLGVPPERIAVTEGVCKPLSHPGYLQVAEWVRSAGLSGADEVEGTACMLYHRGWRAERLCLLEASGTHCMSLMEEAIHGGQVRRHPPRQRRLLRRVFAVWVELQEPPDAPAHLADALCGEDALQGSTSRSVHYRRRGA</sequence>
<gene>
    <name evidence="1" type="ORF">Q4I29_000563</name>
</gene>
<evidence type="ECO:0000313" key="1">
    <source>
        <dbReference type="EMBL" id="KAL0514648.1"/>
    </source>
</evidence>
<name>A0ABR3EHF2_9TRYP</name>
<reference evidence="1 2" key="1">
    <citation type="submission" date="2024-02" db="EMBL/GenBank/DDBJ databases">
        <title>FIRST GENOME SEQUENCES OF Leishmania (Viannia) shawi, Leishmania (Viannia) lindenbergi AND Leishmania (Viannia) utingensis.</title>
        <authorList>
            <person name="Resadore F."/>
            <person name="Custodio M.G.F."/>
            <person name="Boite M.C."/>
            <person name="Cupolillo E."/>
            <person name="Ferreira G.E.M."/>
        </authorList>
    </citation>
    <scope>NUCLEOTIDE SEQUENCE [LARGE SCALE GENOMIC DNA]</scope>
    <source>
        <strain evidence="1 2">MCEB/BR/1984/M8408</strain>
    </source>
</reference>
<proteinExistence type="predicted"/>
<evidence type="ECO:0000313" key="2">
    <source>
        <dbReference type="Proteomes" id="UP001443563"/>
    </source>
</evidence>
<dbReference type="EMBL" id="JBAMZM010000001">
    <property type="protein sequence ID" value="KAL0514648.1"/>
    <property type="molecule type" value="Genomic_DNA"/>
</dbReference>
<accession>A0ABR3EHF2</accession>
<dbReference type="PANTHER" id="PTHR34157">
    <property type="entry name" value="TUZIN"/>
    <property type="match status" value="1"/>
</dbReference>
<dbReference type="PANTHER" id="PTHR34157:SF2">
    <property type="entry name" value="TUZIN"/>
    <property type="match status" value="1"/>
</dbReference>